<dbReference type="AlphaFoldDB" id="A0A0K0ELT2"/>
<dbReference type="WBParaSite" id="SSTP_0001042150.1">
    <property type="protein sequence ID" value="SSTP_0001042150.1"/>
    <property type="gene ID" value="SSTP_0001042150"/>
</dbReference>
<evidence type="ECO:0000313" key="1">
    <source>
        <dbReference type="WBParaSite" id="SSTP_0001042150.1"/>
    </source>
</evidence>
<accession>A0A0K0ELT2</accession>
<organism evidence="1">
    <name type="scientific">Strongyloides stercoralis</name>
    <name type="common">Threadworm</name>
    <dbReference type="NCBI Taxonomy" id="6248"/>
    <lineage>
        <taxon>Eukaryota</taxon>
        <taxon>Metazoa</taxon>
        <taxon>Ecdysozoa</taxon>
        <taxon>Nematoda</taxon>
        <taxon>Chromadorea</taxon>
        <taxon>Rhabditida</taxon>
        <taxon>Tylenchina</taxon>
        <taxon>Panagrolaimomorpha</taxon>
        <taxon>Strongyloidoidea</taxon>
        <taxon>Strongyloididae</taxon>
        <taxon>Strongyloides</taxon>
    </lineage>
</organism>
<protein>
    <submittedName>
        <fullName evidence="1">N-acetyltransferase</fullName>
    </submittedName>
</protein>
<reference evidence="1" key="1">
    <citation type="submission" date="2015-08" db="UniProtKB">
        <authorList>
            <consortium name="WormBaseParasite"/>
        </authorList>
    </citation>
    <scope>IDENTIFICATION</scope>
</reference>
<proteinExistence type="predicted"/>
<name>A0A0K0ELT2_STRER</name>
<sequence>MIFNFIRAYLNQEKVIKTLSNSYPIRMTARLIVRNGFKVMDTINDLTLRKNIIQRKNIFLKTFKEEFKKNMKN</sequence>